<dbReference type="Proteomes" id="UP000004310">
    <property type="component" value="Unassembled WGS sequence"/>
</dbReference>
<gene>
    <name evidence="2" type="ORF">FP2506_10616</name>
</gene>
<dbReference type="InterPro" id="IPR016181">
    <property type="entry name" value="Acyl_CoA_acyltransferase"/>
</dbReference>
<feature type="domain" description="N-acetyltransferase" evidence="1">
    <location>
        <begin position="35"/>
        <end position="182"/>
    </location>
</feature>
<accession>Q0G4X3</accession>
<dbReference type="STRING" id="217511.GCA_001463845_00875"/>
<dbReference type="SUPFAM" id="SSF55729">
    <property type="entry name" value="Acyl-CoA N-acyltransferases (Nat)"/>
    <property type="match status" value="1"/>
</dbReference>
<dbReference type="EMBL" id="AATP01000001">
    <property type="protein sequence ID" value="EAU43291.1"/>
    <property type="molecule type" value="Genomic_DNA"/>
</dbReference>
<dbReference type="Gene3D" id="3.40.630.30">
    <property type="match status" value="1"/>
</dbReference>
<proteinExistence type="predicted"/>
<dbReference type="RefSeq" id="WP_007067265.1">
    <property type="nucleotide sequence ID" value="NZ_DS022272.1"/>
</dbReference>
<dbReference type="CDD" id="cd04301">
    <property type="entry name" value="NAT_SF"/>
    <property type="match status" value="1"/>
</dbReference>
<organism evidence="2 3">
    <name type="scientific">Fulvimarina pelagi HTCC2506</name>
    <dbReference type="NCBI Taxonomy" id="314231"/>
    <lineage>
        <taxon>Bacteria</taxon>
        <taxon>Pseudomonadati</taxon>
        <taxon>Pseudomonadota</taxon>
        <taxon>Alphaproteobacteria</taxon>
        <taxon>Hyphomicrobiales</taxon>
        <taxon>Aurantimonadaceae</taxon>
        <taxon>Fulvimarina</taxon>
    </lineage>
</organism>
<dbReference type="InterPro" id="IPR000182">
    <property type="entry name" value="GNAT_dom"/>
</dbReference>
<name>Q0G4X3_9HYPH</name>
<protein>
    <recommendedName>
        <fullName evidence="1">N-acetyltransferase domain-containing protein</fullName>
    </recommendedName>
</protein>
<keyword evidence="3" id="KW-1185">Reference proteome</keyword>
<dbReference type="GO" id="GO:0016747">
    <property type="term" value="F:acyltransferase activity, transferring groups other than amino-acyl groups"/>
    <property type="evidence" value="ECO:0007669"/>
    <property type="project" value="InterPro"/>
</dbReference>
<reference evidence="2 3" key="1">
    <citation type="journal article" date="2010" name="J. Bacteriol.">
        <title>Genome sequence of Fulvimarina pelagi HTCC2506T, a Mn(II)-oxidizing alphaproteobacterium possessing an aerobic anoxygenic photosynthetic gene cluster and Xanthorhodopsin.</title>
        <authorList>
            <person name="Kang I."/>
            <person name="Oh H.M."/>
            <person name="Lim S.I."/>
            <person name="Ferriera S."/>
            <person name="Giovannoni S.J."/>
            <person name="Cho J.C."/>
        </authorList>
    </citation>
    <scope>NUCLEOTIDE SEQUENCE [LARGE SCALE GENOMIC DNA]</scope>
    <source>
        <strain evidence="2 3">HTCC2506</strain>
    </source>
</reference>
<dbReference type="HOGENOM" id="CLU_081840_0_1_5"/>
<dbReference type="Pfam" id="PF13508">
    <property type="entry name" value="Acetyltransf_7"/>
    <property type="match status" value="1"/>
</dbReference>
<evidence type="ECO:0000259" key="1">
    <source>
        <dbReference type="PROSITE" id="PS51186"/>
    </source>
</evidence>
<evidence type="ECO:0000313" key="2">
    <source>
        <dbReference type="EMBL" id="EAU43291.1"/>
    </source>
</evidence>
<sequence length="226" mass="22993">MLQVPFTDLPASPVWPAALGVPAITLLPASTPAAFAIVSETPAHVPARETLLDRAMGPGRTRKSSEAIRRNRRPAEGLAFSATAPDGALLGTLRLWHIAAGQCDGEAVSALLLGPLAVEPTAQGLGVGGALVRHAVATAKVAGHGAIVLVGDPEYYARFGFSAAQTTGLAMPGPFEPRRLLALELIANTLRGAAGLIRPTGALCDEIDASRSGNDLGSSEAISAAA</sequence>
<dbReference type="PROSITE" id="PS51186">
    <property type="entry name" value="GNAT"/>
    <property type="match status" value="1"/>
</dbReference>
<dbReference type="AlphaFoldDB" id="Q0G4X3"/>
<evidence type="ECO:0000313" key="3">
    <source>
        <dbReference type="Proteomes" id="UP000004310"/>
    </source>
</evidence>
<dbReference type="eggNOG" id="COG3153">
    <property type="taxonomic scope" value="Bacteria"/>
</dbReference>
<comment type="caution">
    <text evidence="2">The sequence shown here is derived from an EMBL/GenBank/DDBJ whole genome shotgun (WGS) entry which is preliminary data.</text>
</comment>